<dbReference type="Pfam" id="PF07007">
    <property type="entry name" value="LprI"/>
    <property type="match status" value="1"/>
</dbReference>
<proteinExistence type="predicted"/>
<accession>A0A2T8HZB7</accession>
<evidence type="ECO:0000259" key="2">
    <source>
        <dbReference type="Pfam" id="PF07007"/>
    </source>
</evidence>
<evidence type="ECO:0000313" key="4">
    <source>
        <dbReference type="Proteomes" id="UP000245911"/>
    </source>
</evidence>
<dbReference type="AlphaFoldDB" id="A0A2T8HZB7"/>
<name>A0A2T8HZB7_9RHOB</name>
<dbReference type="OrthoDB" id="7340239at2"/>
<evidence type="ECO:0000313" key="3">
    <source>
        <dbReference type="EMBL" id="PVH30768.1"/>
    </source>
</evidence>
<dbReference type="InterPro" id="IPR009739">
    <property type="entry name" value="LprI-like_N"/>
</dbReference>
<reference evidence="3 4" key="1">
    <citation type="submission" date="2018-04" db="EMBL/GenBank/DDBJ databases">
        <title>Pararhodobacter oceanense sp. nov., isolated from marine intertidal sediment.</title>
        <authorList>
            <person name="Wang X.-L."/>
            <person name="Du Z.-J."/>
        </authorList>
    </citation>
    <scope>NUCLEOTIDE SEQUENCE [LARGE SCALE GENOMIC DNA]</scope>
    <source>
        <strain evidence="3 4">AM505</strain>
    </source>
</reference>
<keyword evidence="4" id="KW-1185">Reference proteome</keyword>
<gene>
    <name evidence="3" type="ORF">DDE20_00410</name>
</gene>
<dbReference type="Gene3D" id="1.20.1270.180">
    <property type="match status" value="1"/>
</dbReference>
<feature type="chain" id="PRO_5015532146" evidence="1">
    <location>
        <begin position="20"/>
        <end position="162"/>
    </location>
</feature>
<evidence type="ECO:0000256" key="1">
    <source>
        <dbReference type="SAM" id="SignalP"/>
    </source>
</evidence>
<sequence>MRRLLLAATMASVGAAAQAQTVDFDPAVAQSCLDRGDAGACIGLAADHCMLVTPGGGSTAGMGFCLRAELDWWDAALNTAYRQMVAQARRIDASEGGTPDRPSDIEALRAMQRAWIAYRDATCSYEELQWWGGTGAHGAGLSCRLQLTAAQTLRLRAMIYHE</sequence>
<feature type="domain" description="Lysozyme inhibitor LprI-like N-terminal" evidence="2">
    <location>
        <begin position="54"/>
        <end position="155"/>
    </location>
</feature>
<feature type="signal peptide" evidence="1">
    <location>
        <begin position="1"/>
        <end position="19"/>
    </location>
</feature>
<dbReference type="EMBL" id="QDKM01000001">
    <property type="protein sequence ID" value="PVH30768.1"/>
    <property type="molecule type" value="Genomic_DNA"/>
</dbReference>
<protein>
    <submittedName>
        <fullName evidence="3">DUF1311 domain-containing protein</fullName>
    </submittedName>
</protein>
<keyword evidence="1" id="KW-0732">Signal</keyword>
<comment type="caution">
    <text evidence="3">The sequence shown here is derived from an EMBL/GenBank/DDBJ whole genome shotgun (WGS) entry which is preliminary data.</text>
</comment>
<dbReference type="Proteomes" id="UP000245911">
    <property type="component" value="Unassembled WGS sequence"/>
</dbReference>
<organism evidence="3 4">
    <name type="scientific">Pararhodobacter oceanensis</name>
    <dbReference type="NCBI Taxonomy" id="2172121"/>
    <lineage>
        <taxon>Bacteria</taxon>
        <taxon>Pseudomonadati</taxon>
        <taxon>Pseudomonadota</taxon>
        <taxon>Alphaproteobacteria</taxon>
        <taxon>Rhodobacterales</taxon>
        <taxon>Paracoccaceae</taxon>
        <taxon>Pararhodobacter</taxon>
    </lineage>
</organism>